<dbReference type="OrthoDB" id="5319509at2"/>
<name>I0ERS3_HELCM</name>
<dbReference type="PRINTS" id="PR01776">
    <property type="entry name" value="HPOMPFAMILY"/>
</dbReference>
<dbReference type="Proteomes" id="UP000005013">
    <property type="component" value="Chromosome"/>
</dbReference>
<proteinExistence type="predicted"/>
<keyword evidence="2" id="KW-1185">Reference proteome</keyword>
<dbReference type="AlphaFoldDB" id="I0ERS3"/>
<dbReference type="PATRIC" id="fig|1163745.3.peg.671"/>
<dbReference type="eggNOG" id="COG3170">
    <property type="taxonomic scope" value="Bacteria"/>
</dbReference>
<accession>I0ERS3</accession>
<dbReference type="RefSeq" id="WP_014659153.1">
    <property type="nucleotide sequence ID" value="NC_017735.1"/>
</dbReference>
<organism evidence="1 2">
    <name type="scientific">Helicobacter cetorum (strain ATCC BAA-540 / CCUG 52418 / MIT 99-5656)</name>
    <dbReference type="NCBI Taxonomy" id="1163745"/>
    <lineage>
        <taxon>Bacteria</taxon>
        <taxon>Pseudomonadati</taxon>
        <taxon>Campylobacterota</taxon>
        <taxon>Epsilonproteobacteria</taxon>
        <taxon>Campylobacterales</taxon>
        <taxon>Helicobacteraceae</taxon>
        <taxon>Helicobacter</taxon>
    </lineage>
</organism>
<dbReference type="EMBL" id="CP003481">
    <property type="protein sequence ID" value="AFI05642.1"/>
    <property type="molecule type" value="Genomic_DNA"/>
</dbReference>
<sequence length="261" mass="29002">MPPKITDTNSGALTTNDLHKQIAYSDLALLLAYVGRLQDQLNLLDANYVVQLGIDYVFYTLEVSKPVNTARLASVSQQNNSAMPSLMPIITPSTIGSSTTALLYGIGTKIGYKQFFGATKYFGLRYYAFFDYCHANFASQNAMDLFGYGGGIDALCNVFERRRCSFGLFLGVALGGVTYKSSEASRLISIAKSLSHAKVMPSYAQALFDFGLHTNIDKHNSIEMGIKIPIIKGYYFKDYPSGTNLTYKRQYAFYLAYTYNF</sequence>
<reference evidence="1 2" key="1">
    <citation type="journal article" date="2013" name="PLoS ONE">
        <title>Sequence Divergence and Conservation in Genomes ofHelicobacter cetorum Strains from a Dolphin and a Whale.</title>
        <authorList>
            <person name="Kersulyte D."/>
            <person name="Rossi M."/>
            <person name="Berg D.E."/>
        </authorList>
    </citation>
    <scope>NUCLEOTIDE SEQUENCE [LARGE SCALE GENOMIC DNA]</scope>
    <source>
        <strain evidence="1 2">MIT 99-5656</strain>
    </source>
</reference>
<dbReference type="Pfam" id="PF01856">
    <property type="entry name" value="HP_OMP"/>
    <property type="match status" value="1"/>
</dbReference>
<protein>
    <submittedName>
        <fullName evidence="1">Putative outer membrane protein</fullName>
    </submittedName>
</protein>
<dbReference type="KEGG" id="hcm:HCD_03130"/>
<gene>
    <name evidence="1" type="ordered locus">HCD_03130</name>
</gene>
<dbReference type="HOGENOM" id="CLU_1064649_0_0_7"/>
<evidence type="ECO:0000313" key="1">
    <source>
        <dbReference type="EMBL" id="AFI05642.1"/>
    </source>
</evidence>
<evidence type="ECO:0000313" key="2">
    <source>
        <dbReference type="Proteomes" id="UP000005013"/>
    </source>
</evidence>
<dbReference type="InterPro" id="IPR002718">
    <property type="entry name" value="OMP_Helicobacter"/>
</dbReference>